<dbReference type="EC" id="2.3.2.26" evidence="3"/>
<comment type="pathway">
    <text evidence="2">Protein modification; protein ubiquitination.</text>
</comment>
<dbReference type="Gene3D" id="3.30.2410.10">
    <property type="entry name" value="Hect, E3 ligase catalytic domain"/>
    <property type="match status" value="1"/>
</dbReference>
<gene>
    <name evidence="8" type="ORF">HAX54_037956</name>
</gene>
<dbReference type="SUPFAM" id="SSF56204">
    <property type="entry name" value="Hect, E3 ligase catalytic domain"/>
    <property type="match status" value="1"/>
</dbReference>
<dbReference type="Gene3D" id="3.30.2160.10">
    <property type="entry name" value="Hect, E3 ligase catalytic domain"/>
    <property type="match status" value="1"/>
</dbReference>
<accession>A0ABS8SHI4</accession>
<dbReference type="Pfam" id="PF00632">
    <property type="entry name" value="HECT"/>
    <property type="match status" value="1"/>
</dbReference>
<protein>
    <recommendedName>
        <fullName evidence="3">HECT-type E3 ubiquitin transferase</fullName>
        <ecNumber evidence="3">2.3.2.26</ecNumber>
    </recommendedName>
</protein>
<dbReference type="Gene3D" id="3.90.1750.10">
    <property type="entry name" value="Hect, E3 ligase catalytic domains"/>
    <property type="match status" value="1"/>
</dbReference>
<sequence length="436" mass="49817">MRSTDHPRALQLIDDLLSLIFDILKSNYPSPISDAHHIIRLLKRFLRITPKDNIEKVSQHLQIFISSSAPAALVKLYISPDKTLSFTSYNSIWTFVHLLKSELPEHTYTECARMVLEFCKLLRGVSGHNYNYLYNFSLSNIGAMVEAIGISRCKATKELLALKDVFLFLGGLLAEDEVEKGFPVLFDWHLQNHLTIVCGLLSTRRSRLLEESFEYIGHGDPILLRGDLFMGFKHEEATGPELGPRKVVELCPGGKDIVVNSKNRKKYINLLIQYRLVTSIAQQITHFSQGFAHITTLSVQASLFRSLDLEDLDKMLDGSGSDISVKDWKAHTDYNGYTESDPQITWFWKIVEHMSAEQRRMLLFFWTSIRYLPPEGFDGLSSRLSIYRISESCEHLPSAQTCFFRMCLPPYCSMTVMENRLAFITQEHVGCSFGIL</sequence>
<evidence type="ECO:0000256" key="6">
    <source>
        <dbReference type="PROSITE-ProRule" id="PRU00104"/>
    </source>
</evidence>
<comment type="catalytic activity">
    <reaction evidence="1">
        <text>S-ubiquitinyl-[E2 ubiquitin-conjugating enzyme]-L-cysteine + [acceptor protein]-L-lysine = [E2 ubiquitin-conjugating enzyme]-L-cysteine + N(6)-ubiquitinyl-[acceptor protein]-L-lysine.</text>
        <dbReference type="EC" id="2.3.2.26"/>
    </reaction>
</comment>
<evidence type="ECO:0000313" key="9">
    <source>
        <dbReference type="Proteomes" id="UP000823775"/>
    </source>
</evidence>
<reference evidence="8 9" key="1">
    <citation type="journal article" date="2021" name="BMC Genomics">
        <title>Datura genome reveals duplications of psychoactive alkaloid biosynthetic genes and high mutation rate following tissue culture.</title>
        <authorList>
            <person name="Rajewski A."/>
            <person name="Carter-House D."/>
            <person name="Stajich J."/>
            <person name="Litt A."/>
        </authorList>
    </citation>
    <scope>NUCLEOTIDE SEQUENCE [LARGE SCALE GENOMIC DNA]</scope>
    <source>
        <strain evidence="8">AR-01</strain>
    </source>
</reference>
<proteinExistence type="predicted"/>
<dbReference type="InterPro" id="IPR000569">
    <property type="entry name" value="HECT_dom"/>
</dbReference>
<name>A0ABS8SHI4_DATST</name>
<dbReference type="PANTHER" id="PTHR11254">
    <property type="entry name" value="HECT DOMAIN UBIQUITIN-PROTEIN LIGASE"/>
    <property type="match status" value="1"/>
</dbReference>
<dbReference type="SMART" id="SM00119">
    <property type="entry name" value="HECTc"/>
    <property type="match status" value="1"/>
</dbReference>
<comment type="caution">
    <text evidence="8">The sequence shown here is derived from an EMBL/GenBank/DDBJ whole genome shotgun (WGS) entry which is preliminary data.</text>
</comment>
<dbReference type="Proteomes" id="UP000823775">
    <property type="component" value="Unassembled WGS sequence"/>
</dbReference>
<evidence type="ECO:0000259" key="7">
    <source>
        <dbReference type="PROSITE" id="PS50237"/>
    </source>
</evidence>
<dbReference type="EMBL" id="JACEIK010000514">
    <property type="protein sequence ID" value="MCD7458341.1"/>
    <property type="molecule type" value="Genomic_DNA"/>
</dbReference>
<dbReference type="InterPro" id="IPR050409">
    <property type="entry name" value="E3_ubiq-protein_ligase"/>
</dbReference>
<feature type="domain" description="HECT" evidence="7">
    <location>
        <begin position="249"/>
        <end position="436"/>
    </location>
</feature>
<keyword evidence="5 6" id="KW-0833">Ubl conjugation pathway</keyword>
<dbReference type="PANTHER" id="PTHR11254:SF430">
    <property type="entry name" value="E3 UBIQUITIN-PROTEIN LIGASE UPL5-LIKE"/>
    <property type="match status" value="1"/>
</dbReference>
<feature type="active site" description="Glycyl thioester intermediate" evidence="6">
    <location>
        <position position="402"/>
    </location>
</feature>
<evidence type="ECO:0000256" key="2">
    <source>
        <dbReference type="ARBA" id="ARBA00004906"/>
    </source>
</evidence>
<dbReference type="InterPro" id="IPR035983">
    <property type="entry name" value="Hect_E3_ubiquitin_ligase"/>
</dbReference>
<organism evidence="8 9">
    <name type="scientific">Datura stramonium</name>
    <name type="common">Jimsonweed</name>
    <name type="synonym">Common thornapple</name>
    <dbReference type="NCBI Taxonomy" id="4076"/>
    <lineage>
        <taxon>Eukaryota</taxon>
        <taxon>Viridiplantae</taxon>
        <taxon>Streptophyta</taxon>
        <taxon>Embryophyta</taxon>
        <taxon>Tracheophyta</taxon>
        <taxon>Spermatophyta</taxon>
        <taxon>Magnoliopsida</taxon>
        <taxon>eudicotyledons</taxon>
        <taxon>Gunneridae</taxon>
        <taxon>Pentapetalae</taxon>
        <taxon>asterids</taxon>
        <taxon>lamiids</taxon>
        <taxon>Solanales</taxon>
        <taxon>Solanaceae</taxon>
        <taxon>Solanoideae</taxon>
        <taxon>Datureae</taxon>
        <taxon>Datura</taxon>
    </lineage>
</organism>
<evidence type="ECO:0000256" key="1">
    <source>
        <dbReference type="ARBA" id="ARBA00000885"/>
    </source>
</evidence>
<keyword evidence="4" id="KW-0808">Transferase</keyword>
<evidence type="ECO:0000256" key="5">
    <source>
        <dbReference type="ARBA" id="ARBA00022786"/>
    </source>
</evidence>
<keyword evidence="9" id="KW-1185">Reference proteome</keyword>
<evidence type="ECO:0000313" key="8">
    <source>
        <dbReference type="EMBL" id="MCD7458341.1"/>
    </source>
</evidence>
<evidence type="ECO:0000256" key="3">
    <source>
        <dbReference type="ARBA" id="ARBA00012485"/>
    </source>
</evidence>
<dbReference type="PROSITE" id="PS50237">
    <property type="entry name" value="HECT"/>
    <property type="match status" value="1"/>
</dbReference>
<evidence type="ECO:0000256" key="4">
    <source>
        <dbReference type="ARBA" id="ARBA00022679"/>
    </source>
</evidence>